<dbReference type="eggNOG" id="COG2847">
    <property type="taxonomic scope" value="Bacteria"/>
</dbReference>
<proteinExistence type="predicted"/>
<dbReference type="Pfam" id="PF04314">
    <property type="entry name" value="PCuAC"/>
    <property type="match status" value="1"/>
</dbReference>
<feature type="region of interest" description="Disordered" evidence="1">
    <location>
        <begin position="1"/>
        <end position="32"/>
    </location>
</feature>
<dbReference type="InterPro" id="IPR007410">
    <property type="entry name" value="LpqE-like"/>
</dbReference>
<sequence length="249" mass="23999">MSRRLGARFTSATPAVGGASAAPESGHDAGRQSTFRRRIASHRIGVALLASVVGSAGLASCASGNDAVTNLARTTTNSVSSAVGSITLRNVYVAGPLSRGDSAQIVSAFFNAGTEPDTIIGVSSPLAAGGRVPSPAELPPGSGKIFIADGSAPTLQNVQQNLLIGSQVPVTITFAKAGSITLDVPVEQPAPGASAAPGAVTGTPRAGQSASPSAGATPASTVGTTSSTAASRVTSAPAASPAAGATTAG</sequence>
<organism evidence="2 3">
    <name type="scientific">Frankia casuarinae (strain DSM 45818 / CECT 9043 / HFP020203 / CcI3)</name>
    <dbReference type="NCBI Taxonomy" id="106370"/>
    <lineage>
        <taxon>Bacteria</taxon>
        <taxon>Bacillati</taxon>
        <taxon>Actinomycetota</taxon>
        <taxon>Actinomycetes</taxon>
        <taxon>Frankiales</taxon>
        <taxon>Frankiaceae</taxon>
        <taxon>Frankia</taxon>
    </lineage>
</organism>
<evidence type="ECO:0000256" key="1">
    <source>
        <dbReference type="SAM" id="MobiDB-lite"/>
    </source>
</evidence>
<accession>Q2J539</accession>
<dbReference type="RefSeq" id="WP_011438611.1">
    <property type="nucleotide sequence ID" value="NC_007777.1"/>
</dbReference>
<dbReference type="OrthoDB" id="5188566at2"/>
<keyword evidence="3" id="KW-1185">Reference proteome</keyword>
<dbReference type="HOGENOM" id="CLU_1084851_0_0_11"/>
<dbReference type="InterPro" id="IPR036182">
    <property type="entry name" value="PCuAC_sf"/>
</dbReference>
<evidence type="ECO:0000313" key="3">
    <source>
        <dbReference type="Proteomes" id="UP000001937"/>
    </source>
</evidence>
<dbReference type="KEGG" id="fra:Francci3_4257"/>
<dbReference type="EMBL" id="CP000249">
    <property type="protein sequence ID" value="ABD13603.1"/>
    <property type="molecule type" value="Genomic_DNA"/>
</dbReference>
<dbReference type="SUPFAM" id="SSF110087">
    <property type="entry name" value="DR1885-like metal-binding protein"/>
    <property type="match status" value="1"/>
</dbReference>
<dbReference type="AlphaFoldDB" id="Q2J539"/>
<dbReference type="Proteomes" id="UP000001937">
    <property type="component" value="Chromosome"/>
</dbReference>
<reference evidence="2 3" key="1">
    <citation type="journal article" date="2007" name="Genome Res.">
        <title>Genome characteristics of facultatively symbiotic Frankia sp. strains reflect host range and host plant biogeography.</title>
        <authorList>
            <person name="Normand P."/>
            <person name="Lapierre P."/>
            <person name="Tisa L.S."/>
            <person name="Gogarten J.P."/>
            <person name="Alloisio N."/>
            <person name="Bagnarol E."/>
            <person name="Bassi C.A."/>
            <person name="Berry A.M."/>
            <person name="Bickhart D.M."/>
            <person name="Choisne N."/>
            <person name="Couloux A."/>
            <person name="Cournoyer B."/>
            <person name="Cruveiller S."/>
            <person name="Daubin V."/>
            <person name="Demange N."/>
            <person name="Francino M.P."/>
            <person name="Goltsman E."/>
            <person name="Huang Y."/>
            <person name="Kopp O.R."/>
            <person name="Labarre L."/>
            <person name="Lapidus A."/>
            <person name="Lavire C."/>
            <person name="Marechal J."/>
            <person name="Martinez M."/>
            <person name="Mastronunzio J.E."/>
            <person name="Mullin B.C."/>
            <person name="Niemann J."/>
            <person name="Pujic P."/>
            <person name="Rawnsley T."/>
            <person name="Rouy Z."/>
            <person name="Schenowitz C."/>
            <person name="Sellstedt A."/>
            <person name="Tavares F."/>
            <person name="Tomkins J.P."/>
            <person name="Vallenet D."/>
            <person name="Valverde C."/>
            <person name="Wall L.G."/>
            <person name="Wang Y."/>
            <person name="Medigue C."/>
            <person name="Benson D.R."/>
        </authorList>
    </citation>
    <scope>NUCLEOTIDE SEQUENCE [LARGE SCALE GENOMIC DNA]</scope>
    <source>
        <strain evidence="3">DSM 45818 / CECT 9043 / CcI3</strain>
    </source>
</reference>
<evidence type="ECO:0000313" key="2">
    <source>
        <dbReference type="EMBL" id="ABD13603.1"/>
    </source>
</evidence>
<name>Q2J539_FRACC</name>
<gene>
    <name evidence="2" type="ordered locus">Francci3_4257</name>
</gene>
<dbReference type="Gene3D" id="2.60.40.1890">
    <property type="entry name" value="PCu(A)C copper chaperone"/>
    <property type="match status" value="1"/>
</dbReference>
<dbReference type="STRING" id="106370.Francci3_4257"/>
<protein>
    <submittedName>
        <fullName evidence="2">Uncharacterized protein</fullName>
    </submittedName>
</protein>
<feature type="region of interest" description="Disordered" evidence="1">
    <location>
        <begin position="190"/>
        <end position="249"/>
    </location>
</feature>